<dbReference type="PANTHER" id="PTHR43400">
    <property type="entry name" value="FUMARATE REDUCTASE"/>
    <property type="match status" value="1"/>
</dbReference>
<evidence type="ECO:0000256" key="3">
    <source>
        <dbReference type="ARBA" id="ARBA00022827"/>
    </source>
</evidence>
<comment type="cofactor">
    <cofactor evidence="1">
        <name>FAD</name>
        <dbReference type="ChEBI" id="CHEBI:57692"/>
    </cofactor>
</comment>
<dbReference type="Gene3D" id="3.50.50.60">
    <property type="entry name" value="FAD/NAD(P)-binding domain"/>
    <property type="match status" value="1"/>
</dbReference>
<organism evidence="7 8">
    <name type="scientific">Slackia heliotrinireducens (strain ATCC 29202 / DSM 20476 / NCTC 11029 / RHS 1)</name>
    <name type="common">Peptococcus heliotrinreducens</name>
    <dbReference type="NCBI Taxonomy" id="471855"/>
    <lineage>
        <taxon>Bacteria</taxon>
        <taxon>Bacillati</taxon>
        <taxon>Actinomycetota</taxon>
        <taxon>Coriobacteriia</taxon>
        <taxon>Eggerthellales</taxon>
        <taxon>Eggerthellaceae</taxon>
        <taxon>Slackia</taxon>
    </lineage>
</organism>
<dbReference type="InterPro" id="IPR003953">
    <property type="entry name" value="FAD-dep_OxRdtase_2_FAD-bd"/>
</dbReference>
<dbReference type="NCBIfam" id="TIGR01409">
    <property type="entry name" value="TAT_signal_seq"/>
    <property type="match status" value="1"/>
</dbReference>
<evidence type="ECO:0000256" key="2">
    <source>
        <dbReference type="ARBA" id="ARBA00022630"/>
    </source>
</evidence>
<reference evidence="7 8" key="1">
    <citation type="journal article" date="2009" name="Stand. Genomic Sci.">
        <title>Complete genome sequence of Slackia heliotrinireducens type strain (RHS 1).</title>
        <authorList>
            <person name="Pukall R."/>
            <person name="Lapidus A."/>
            <person name="Nolan M."/>
            <person name="Copeland A."/>
            <person name="Glavina Del Rio T."/>
            <person name="Lucas S."/>
            <person name="Chen F."/>
            <person name="Tice H."/>
            <person name="Cheng J.F."/>
            <person name="Chertkov O."/>
            <person name="Bruce D."/>
            <person name="Goodwin L."/>
            <person name="Kuske C."/>
            <person name="Brettin T."/>
            <person name="Detter J.C."/>
            <person name="Han C."/>
            <person name="Pitluck S."/>
            <person name="Pati A."/>
            <person name="Mavrommatis K."/>
            <person name="Ivanova N."/>
            <person name="Ovchinnikova G."/>
            <person name="Chen A."/>
            <person name="Palaniappan K."/>
            <person name="Schneider S."/>
            <person name="Rohde M."/>
            <person name="Chain P."/>
            <person name="D'haeseleer P."/>
            <person name="Goker M."/>
            <person name="Bristow J."/>
            <person name="Eisen J.A."/>
            <person name="Markowitz V."/>
            <person name="Kyrpides N.C."/>
            <person name="Klenk H.P."/>
            <person name="Hugenholtz P."/>
        </authorList>
    </citation>
    <scope>NUCLEOTIDE SEQUENCE [LARGE SCALE GENOMIC DNA]</scope>
    <source>
        <strain evidence="8">ATCC 29202 / DSM 20476 / NCTC 11029 / RHS 1</strain>
    </source>
</reference>
<dbReference type="SUPFAM" id="SSF56425">
    <property type="entry name" value="Succinate dehydrogenase/fumarate reductase flavoprotein, catalytic domain"/>
    <property type="match status" value="1"/>
</dbReference>
<evidence type="ECO:0000256" key="1">
    <source>
        <dbReference type="ARBA" id="ARBA00001974"/>
    </source>
</evidence>
<gene>
    <name evidence="7" type="ordered locus">Shel_13800</name>
</gene>
<dbReference type="GO" id="GO:0008202">
    <property type="term" value="P:steroid metabolic process"/>
    <property type="evidence" value="ECO:0007669"/>
    <property type="project" value="UniProtKB-ARBA"/>
</dbReference>
<keyword evidence="5" id="KW-0732">Signal</keyword>
<dbReference type="Gene3D" id="3.90.700.10">
    <property type="entry name" value="Succinate dehydrogenase/fumarate reductase flavoprotein, catalytic domain"/>
    <property type="match status" value="1"/>
</dbReference>
<evidence type="ECO:0000256" key="5">
    <source>
        <dbReference type="SAM" id="SignalP"/>
    </source>
</evidence>
<dbReference type="Proteomes" id="UP000002026">
    <property type="component" value="Chromosome"/>
</dbReference>
<feature type="chain" id="PRO_5002980805" evidence="5">
    <location>
        <begin position="37"/>
        <end position="547"/>
    </location>
</feature>
<proteinExistence type="predicted"/>
<dbReference type="InterPro" id="IPR019546">
    <property type="entry name" value="TAT_signal_bac_arc"/>
</dbReference>
<feature type="domain" description="FAD-dependent oxidoreductase 2 FAD-binding" evidence="6">
    <location>
        <begin position="75"/>
        <end position="512"/>
    </location>
</feature>
<dbReference type="PROSITE" id="PS51318">
    <property type="entry name" value="TAT"/>
    <property type="match status" value="1"/>
</dbReference>
<dbReference type="InterPro" id="IPR050315">
    <property type="entry name" value="FAD-oxidoreductase_2"/>
</dbReference>
<sequence length="547" mass="57350">MIKSGITRRNFLTGASVAAAGAAAVSMLGCSSGTPAASEETAAAEGSTATNPTAVDDSVWALEVVGEPTETIDCDVCVIGGGGTGMAATIQATEQGLNVVLLEKAGALGGAFSATEGMFGVGSHWQEEAGEHGTVGEAVRRCVNYHHYIPSTELYYNFFNQTAETIDWLEEHDCTFRAVVDYGGNLAWHVYYYDENASSPGAYFTDSLRVATEATNANILLNTGAKKILVDNGAVTGVIAADSDGKVIQVNAPVVMLASGGYSSNMEFLHAVSPYTVNKNLVSLGAPGRDGDGIKMGVDAGVALSEGYGTVMWCGPAAIGAQWATDAYSASVQPTLWVNQNAKRFIAEDLWIGNFAAGGIACRDQELTYVIFREQDLAAWEANGPYGTVFTFGTPGVPMDEARSQLESLGSVHVADTVEELAESVGLDPAALKATVDEYNGFCEAGEDPIFGKAAEYLTPIDEGPFWILEVADGYYTTVGGLEINEKLEAIDNEHMPIKGLYVGGCDTGSLYGDSYDVATAPGSQASWAINSGRLAMKNAGEYLASL</sequence>
<accession>C7N666</accession>
<dbReference type="SUPFAM" id="SSF51905">
    <property type="entry name" value="FAD/NAD(P)-binding domain"/>
    <property type="match status" value="1"/>
</dbReference>
<evidence type="ECO:0000313" key="7">
    <source>
        <dbReference type="EMBL" id="ACV22401.1"/>
    </source>
</evidence>
<protein>
    <submittedName>
        <fullName evidence="7">Succinate dehydrogenase/fumarate reductase flavoprotein subunit</fullName>
    </submittedName>
</protein>
<dbReference type="RefSeq" id="WP_012798503.1">
    <property type="nucleotide sequence ID" value="NC_013165.1"/>
</dbReference>
<feature type="signal peptide" evidence="5">
    <location>
        <begin position="1"/>
        <end position="36"/>
    </location>
</feature>
<keyword evidence="2" id="KW-0285">Flavoprotein</keyword>
<dbReference type="EMBL" id="CP001684">
    <property type="protein sequence ID" value="ACV22401.1"/>
    <property type="molecule type" value="Genomic_DNA"/>
</dbReference>
<dbReference type="PROSITE" id="PS51257">
    <property type="entry name" value="PROKAR_LIPOPROTEIN"/>
    <property type="match status" value="1"/>
</dbReference>
<name>C7N666_SLAHD</name>
<keyword evidence="4" id="KW-0560">Oxidoreductase</keyword>
<dbReference type="STRING" id="471855.Shel_13800"/>
<keyword evidence="3" id="KW-0274">FAD</keyword>
<dbReference type="KEGG" id="shi:Shel_13800"/>
<dbReference type="AlphaFoldDB" id="C7N666"/>
<dbReference type="PRINTS" id="PR00411">
    <property type="entry name" value="PNDRDTASEI"/>
</dbReference>
<evidence type="ECO:0000259" key="6">
    <source>
        <dbReference type="Pfam" id="PF00890"/>
    </source>
</evidence>
<dbReference type="eggNOG" id="COG1053">
    <property type="taxonomic scope" value="Bacteria"/>
</dbReference>
<dbReference type="HOGENOM" id="CLU_011398_4_3_11"/>
<keyword evidence="8" id="KW-1185">Reference proteome</keyword>
<dbReference type="InterPro" id="IPR036188">
    <property type="entry name" value="FAD/NAD-bd_sf"/>
</dbReference>
<dbReference type="Pfam" id="PF00890">
    <property type="entry name" value="FAD_binding_2"/>
    <property type="match status" value="1"/>
</dbReference>
<evidence type="ECO:0000256" key="4">
    <source>
        <dbReference type="ARBA" id="ARBA00023002"/>
    </source>
</evidence>
<evidence type="ECO:0000313" key="8">
    <source>
        <dbReference type="Proteomes" id="UP000002026"/>
    </source>
</evidence>
<dbReference type="GO" id="GO:0033765">
    <property type="term" value="F:steroid dehydrogenase activity, acting on the CH-CH group of donors"/>
    <property type="evidence" value="ECO:0007669"/>
    <property type="project" value="UniProtKB-ARBA"/>
</dbReference>
<dbReference type="InterPro" id="IPR006311">
    <property type="entry name" value="TAT_signal"/>
</dbReference>
<dbReference type="PANTHER" id="PTHR43400:SF10">
    <property type="entry name" value="3-OXOSTEROID 1-DEHYDROGENASE"/>
    <property type="match status" value="1"/>
</dbReference>
<dbReference type="InterPro" id="IPR027477">
    <property type="entry name" value="Succ_DH/fumarate_Rdtase_cat_sf"/>
</dbReference>